<dbReference type="Pfam" id="PF13499">
    <property type="entry name" value="EF-hand_7"/>
    <property type="match status" value="1"/>
</dbReference>
<gene>
    <name evidence="3" type="ORF">M0G41_07180</name>
</gene>
<dbReference type="PROSITE" id="PS00018">
    <property type="entry name" value="EF_HAND_1"/>
    <property type="match status" value="1"/>
</dbReference>
<dbReference type="SUPFAM" id="SSF47473">
    <property type="entry name" value="EF-hand"/>
    <property type="match status" value="1"/>
</dbReference>
<name>A0ABT0GGH4_9GAMM</name>
<dbReference type="InterPro" id="IPR018247">
    <property type="entry name" value="EF_Hand_1_Ca_BS"/>
</dbReference>
<protein>
    <submittedName>
        <fullName evidence="3">EF-hand domain-containing protein</fullName>
    </submittedName>
</protein>
<dbReference type="EMBL" id="JALNMH010000005">
    <property type="protein sequence ID" value="MCK7593447.1"/>
    <property type="molecule type" value="Genomic_DNA"/>
</dbReference>
<dbReference type="Proteomes" id="UP001431449">
    <property type="component" value="Unassembled WGS sequence"/>
</dbReference>
<accession>A0ABT0GGH4</accession>
<dbReference type="RefSeq" id="WP_248207010.1">
    <property type="nucleotide sequence ID" value="NZ_JALNMH010000005.1"/>
</dbReference>
<evidence type="ECO:0000259" key="2">
    <source>
        <dbReference type="PROSITE" id="PS50222"/>
    </source>
</evidence>
<dbReference type="InterPro" id="IPR002048">
    <property type="entry name" value="EF_hand_dom"/>
</dbReference>
<dbReference type="PROSITE" id="PS50222">
    <property type="entry name" value="EF_HAND_2"/>
    <property type="match status" value="1"/>
</dbReference>
<dbReference type="Gene3D" id="1.10.238.10">
    <property type="entry name" value="EF-hand"/>
    <property type="match status" value="2"/>
</dbReference>
<feature type="signal peptide" evidence="1">
    <location>
        <begin position="1"/>
        <end position="22"/>
    </location>
</feature>
<evidence type="ECO:0000313" key="4">
    <source>
        <dbReference type="Proteomes" id="UP001431449"/>
    </source>
</evidence>
<proteinExistence type="predicted"/>
<feature type="chain" id="PRO_5045130421" evidence="1">
    <location>
        <begin position="23"/>
        <end position="142"/>
    </location>
</feature>
<sequence>MDTRFLVAAAAALSLVTGAAFAHPDRGAIAKRLDSNRDQRISREEAALVPRLAQQFPLIDRSGDGLIDRDEFKAYAEQRRALREEALDRRFALLDADRDGVLSGAEIEARPRLARLDGNDDGRIERAEFTLARWFQARRCGR</sequence>
<comment type="caution">
    <text evidence="3">The sequence shown here is derived from an EMBL/GenBank/DDBJ whole genome shotgun (WGS) entry which is preliminary data.</text>
</comment>
<organism evidence="3 4">
    <name type="scientific">Pseudomarimonas salicorniae</name>
    <dbReference type="NCBI Taxonomy" id="2933270"/>
    <lineage>
        <taxon>Bacteria</taxon>
        <taxon>Pseudomonadati</taxon>
        <taxon>Pseudomonadota</taxon>
        <taxon>Gammaproteobacteria</taxon>
        <taxon>Lysobacterales</taxon>
        <taxon>Lysobacteraceae</taxon>
        <taxon>Pseudomarimonas</taxon>
    </lineage>
</organism>
<dbReference type="InterPro" id="IPR011992">
    <property type="entry name" value="EF-hand-dom_pair"/>
</dbReference>
<keyword evidence="1" id="KW-0732">Signal</keyword>
<reference evidence="3" key="1">
    <citation type="submission" date="2022-04" db="EMBL/GenBank/DDBJ databases">
        <title>Lysobacter sp. CAU 1642 isolated from sea sand.</title>
        <authorList>
            <person name="Kim W."/>
        </authorList>
    </citation>
    <scope>NUCLEOTIDE SEQUENCE</scope>
    <source>
        <strain evidence="3">CAU 1642</strain>
    </source>
</reference>
<evidence type="ECO:0000256" key="1">
    <source>
        <dbReference type="SAM" id="SignalP"/>
    </source>
</evidence>
<keyword evidence="4" id="KW-1185">Reference proteome</keyword>
<evidence type="ECO:0000313" key="3">
    <source>
        <dbReference type="EMBL" id="MCK7593447.1"/>
    </source>
</evidence>
<feature type="domain" description="EF-hand" evidence="2">
    <location>
        <begin position="82"/>
        <end position="117"/>
    </location>
</feature>